<dbReference type="Proteomes" id="UP001221898">
    <property type="component" value="Unassembled WGS sequence"/>
</dbReference>
<name>A0AAD7SCU4_9TELE</name>
<accession>A0AAD7SCU4</accession>
<keyword evidence="3" id="KW-1185">Reference proteome</keyword>
<feature type="compositionally biased region" description="Basic and acidic residues" evidence="1">
    <location>
        <begin position="11"/>
        <end position="24"/>
    </location>
</feature>
<reference evidence="2" key="1">
    <citation type="journal article" date="2023" name="Science">
        <title>Genome structures resolve the early diversification of teleost fishes.</title>
        <authorList>
            <person name="Parey E."/>
            <person name="Louis A."/>
            <person name="Montfort J."/>
            <person name="Bouchez O."/>
            <person name="Roques C."/>
            <person name="Iampietro C."/>
            <person name="Lluch J."/>
            <person name="Castinel A."/>
            <person name="Donnadieu C."/>
            <person name="Desvignes T."/>
            <person name="Floi Bucao C."/>
            <person name="Jouanno E."/>
            <person name="Wen M."/>
            <person name="Mejri S."/>
            <person name="Dirks R."/>
            <person name="Jansen H."/>
            <person name="Henkel C."/>
            <person name="Chen W.J."/>
            <person name="Zahm M."/>
            <person name="Cabau C."/>
            <person name="Klopp C."/>
            <person name="Thompson A.W."/>
            <person name="Robinson-Rechavi M."/>
            <person name="Braasch I."/>
            <person name="Lecointre G."/>
            <person name="Bobe J."/>
            <person name="Postlethwait J.H."/>
            <person name="Berthelot C."/>
            <person name="Roest Crollius H."/>
            <person name="Guiguen Y."/>
        </authorList>
    </citation>
    <scope>NUCLEOTIDE SEQUENCE</scope>
    <source>
        <strain evidence="2">NC1722</strain>
    </source>
</reference>
<evidence type="ECO:0000313" key="2">
    <source>
        <dbReference type="EMBL" id="KAJ8400043.1"/>
    </source>
</evidence>
<organism evidence="2 3">
    <name type="scientific">Aldrovandia affinis</name>
    <dbReference type="NCBI Taxonomy" id="143900"/>
    <lineage>
        <taxon>Eukaryota</taxon>
        <taxon>Metazoa</taxon>
        <taxon>Chordata</taxon>
        <taxon>Craniata</taxon>
        <taxon>Vertebrata</taxon>
        <taxon>Euteleostomi</taxon>
        <taxon>Actinopterygii</taxon>
        <taxon>Neopterygii</taxon>
        <taxon>Teleostei</taxon>
        <taxon>Notacanthiformes</taxon>
        <taxon>Halosauridae</taxon>
        <taxon>Aldrovandia</taxon>
    </lineage>
</organism>
<evidence type="ECO:0000313" key="3">
    <source>
        <dbReference type="Proteomes" id="UP001221898"/>
    </source>
</evidence>
<dbReference type="EMBL" id="JAINUG010000079">
    <property type="protein sequence ID" value="KAJ8400043.1"/>
    <property type="molecule type" value="Genomic_DNA"/>
</dbReference>
<feature type="compositionally biased region" description="Basic and acidic residues" evidence="1">
    <location>
        <begin position="128"/>
        <end position="137"/>
    </location>
</feature>
<feature type="region of interest" description="Disordered" evidence="1">
    <location>
        <begin position="116"/>
        <end position="164"/>
    </location>
</feature>
<gene>
    <name evidence="2" type="ORF">AAFF_G00400820</name>
</gene>
<sequence>MATALNSAELTAKKDPHAVAKAEDSSSLEAAPSNPRNARSVSAARLSFMAGLPYGALRIREVSLRVGPKGWFNEARGKDGRGRGTSTVTLADGHAWLKNRSSRLTASCGGGRSQGVLTGLNLSQDQRCSSDRHRKEEEAEQDEGSLRLAQVSTSCKQRHDNAAL</sequence>
<comment type="caution">
    <text evidence="2">The sequence shown here is derived from an EMBL/GenBank/DDBJ whole genome shotgun (WGS) entry which is preliminary data.</text>
</comment>
<feature type="region of interest" description="Disordered" evidence="1">
    <location>
        <begin position="1"/>
        <end position="40"/>
    </location>
</feature>
<protein>
    <submittedName>
        <fullName evidence="2">Uncharacterized protein</fullName>
    </submittedName>
</protein>
<dbReference type="AlphaFoldDB" id="A0AAD7SCU4"/>
<evidence type="ECO:0000256" key="1">
    <source>
        <dbReference type="SAM" id="MobiDB-lite"/>
    </source>
</evidence>
<proteinExistence type="predicted"/>